<organism evidence="2 3">
    <name type="scientific">Ensete ventricosum</name>
    <name type="common">Abyssinian banana</name>
    <name type="synonym">Musa ensete</name>
    <dbReference type="NCBI Taxonomy" id="4639"/>
    <lineage>
        <taxon>Eukaryota</taxon>
        <taxon>Viridiplantae</taxon>
        <taxon>Streptophyta</taxon>
        <taxon>Embryophyta</taxon>
        <taxon>Tracheophyta</taxon>
        <taxon>Spermatophyta</taxon>
        <taxon>Magnoliopsida</taxon>
        <taxon>Liliopsida</taxon>
        <taxon>Zingiberales</taxon>
        <taxon>Musaceae</taxon>
        <taxon>Ensete</taxon>
    </lineage>
</organism>
<accession>A0AAV8PFS5</accession>
<reference evidence="2 3" key="1">
    <citation type="submission" date="2022-12" db="EMBL/GenBank/DDBJ databases">
        <title>Chromosome-scale assembly of the Ensete ventricosum genome.</title>
        <authorList>
            <person name="Dussert Y."/>
            <person name="Stocks J."/>
            <person name="Wendawek A."/>
            <person name="Woldeyes F."/>
            <person name="Nichols R.A."/>
            <person name="Borrell J.S."/>
        </authorList>
    </citation>
    <scope>NUCLEOTIDE SEQUENCE [LARGE SCALE GENOMIC DNA]</scope>
    <source>
        <strain evidence="3">cv. Maze</strain>
        <tissue evidence="2">Seeds</tissue>
    </source>
</reference>
<sequence>MHLHKGHSCSRIQWSCLIYKPKSAPESLKVGVIMTKVPEEFLELLPGNKLMQVLNSLPCIPFVKKAAQMILKNLIPGVVTASVYLLNTFLSLVATGVLSDASYY</sequence>
<dbReference type="AlphaFoldDB" id="A0AAV8PFS5"/>
<keyword evidence="1" id="KW-0472">Membrane</keyword>
<keyword evidence="1" id="KW-0812">Transmembrane</keyword>
<gene>
    <name evidence="2" type="ORF">OPV22_023938</name>
</gene>
<evidence type="ECO:0000313" key="3">
    <source>
        <dbReference type="Proteomes" id="UP001222027"/>
    </source>
</evidence>
<proteinExistence type="predicted"/>
<comment type="caution">
    <text evidence="2">The sequence shown here is derived from an EMBL/GenBank/DDBJ whole genome shotgun (WGS) entry which is preliminary data.</text>
</comment>
<evidence type="ECO:0000256" key="1">
    <source>
        <dbReference type="SAM" id="Phobius"/>
    </source>
</evidence>
<keyword evidence="1" id="KW-1133">Transmembrane helix</keyword>
<feature type="transmembrane region" description="Helical" evidence="1">
    <location>
        <begin position="74"/>
        <end position="98"/>
    </location>
</feature>
<evidence type="ECO:0000313" key="2">
    <source>
        <dbReference type="EMBL" id="KAJ8480211.1"/>
    </source>
</evidence>
<protein>
    <submittedName>
        <fullName evidence="2">Uncharacterized protein</fullName>
    </submittedName>
</protein>
<dbReference type="Proteomes" id="UP001222027">
    <property type="component" value="Unassembled WGS sequence"/>
</dbReference>
<dbReference type="EMBL" id="JAQQAF010000006">
    <property type="protein sequence ID" value="KAJ8480211.1"/>
    <property type="molecule type" value="Genomic_DNA"/>
</dbReference>
<keyword evidence="3" id="KW-1185">Reference proteome</keyword>
<name>A0AAV8PFS5_ENSVE</name>